<dbReference type="InterPro" id="IPR008930">
    <property type="entry name" value="Terpenoid_cyclase/PrenylTrfase"/>
</dbReference>
<comment type="caution">
    <text evidence="2">The sequence shown here is derived from an EMBL/GenBank/DDBJ whole genome shotgun (WGS) entry which is preliminary data.</text>
</comment>
<protein>
    <submittedName>
        <fullName evidence="2">Ent-kaurene synthase</fullName>
    </submittedName>
</protein>
<sequence>MDSTNNNPRLCPSPNDIIADLVALDDDIAGAPPRRFGSFSGAIYDTAWLSMIRKKKARLFLECFEYLLAAQQESGVWGSNSAQIDIILNSLAALLALVTQQRSTSPQSPGSSSLHARIERGQLAVQAVLQNWAVQDSVHVGFEILVPSLLNQLSACGIVFDFPGHSTLMQLHKKKLQKFKPASVYSTQSTTLLHSIEALVGLIDFDRVSHHCKEDTGIFGSPSATAAYLIHSTTWDQNAESYLSKVVSSTGGTGHVPSAYPTCVFELSWSLSTLLTPRVSSHAVSAREKDQLALRFERTLEAQSGLVGFTPGVLEDADDTARSLMALRCLGKNQSARRLIEIFEAADHFRTYRWEGSPSFSANCNVLLALLGEAEGQLDQENIKKTLAFLLNLDESGPIHDKWNMSAQYSRMLFVQVLVLTLEKYNAGHVEDLASKGFAGRIPGAICRQLSQTLSDQKPNGSWDDSLEITSYSIITVGYALSLPWSAKLKDDLRDSIRQGQDYVRAKYSTPDKTDFLWVEKVSYRSLLLHSVYCSAALHLQVVDVPWTPSIADGFALQQGDLKKTQNLISSLPLFRGERLPSLELVLVEARLMAAQLKLFRNSLFSRSDIPMTADKYLEFIPMIWVACNHKNGQRLSYKITWEMVLLSLLNFQVDEYMESVVARVPQAGISLLMGHLKDQSKSASMAATKTGPNFANGLSHADVNPSSGLLKDTQVHGAFKALSRFMQHVTQHWSLTRSPVTVQQEMGLEIYNFIHAHNEHNRENALLATRKVVKGGSNTTSQPRTSQEQSYIQWVRGTASDDTSCPFSFLFVACLISKPGKHCFDNPRAQYFSKSLCRHLATMCRQYNDYGSAARDAEEGKLNSLNFLGFCNAEYGLENDCPAKDSLMALAEFERAGMELAMDRLSSVVPRRCIEQLQVFIDVTDMFGQVYIQKDIASRVV</sequence>
<accession>A0A9P4U636</accession>
<dbReference type="GO" id="GO:0016102">
    <property type="term" value="P:diterpenoid biosynthetic process"/>
    <property type="evidence" value="ECO:0007669"/>
    <property type="project" value="TreeGrafter"/>
</dbReference>
<dbReference type="Gene3D" id="1.50.10.160">
    <property type="match status" value="1"/>
</dbReference>
<dbReference type="OrthoDB" id="2343925at2759"/>
<dbReference type="EMBL" id="MU001515">
    <property type="protein sequence ID" value="KAF2437708.1"/>
    <property type="molecule type" value="Genomic_DNA"/>
</dbReference>
<organism evidence="2 3">
    <name type="scientific">Karstenula rhodostoma CBS 690.94</name>
    <dbReference type="NCBI Taxonomy" id="1392251"/>
    <lineage>
        <taxon>Eukaryota</taxon>
        <taxon>Fungi</taxon>
        <taxon>Dikarya</taxon>
        <taxon>Ascomycota</taxon>
        <taxon>Pezizomycotina</taxon>
        <taxon>Dothideomycetes</taxon>
        <taxon>Pleosporomycetidae</taxon>
        <taxon>Pleosporales</taxon>
        <taxon>Massarineae</taxon>
        <taxon>Didymosphaeriaceae</taxon>
        <taxon>Karstenula</taxon>
    </lineage>
</organism>
<gene>
    <name evidence="2" type="ORF">P171DRAFT_425176</name>
</gene>
<dbReference type="SUPFAM" id="SSF48239">
    <property type="entry name" value="Terpenoid cyclases/Protein prenyltransferases"/>
    <property type="match status" value="1"/>
</dbReference>
<reference evidence="2" key="1">
    <citation type="journal article" date="2020" name="Stud. Mycol.">
        <title>101 Dothideomycetes genomes: a test case for predicting lifestyles and emergence of pathogens.</title>
        <authorList>
            <person name="Haridas S."/>
            <person name="Albert R."/>
            <person name="Binder M."/>
            <person name="Bloem J."/>
            <person name="Labutti K."/>
            <person name="Salamov A."/>
            <person name="Andreopoulos B."/>
            <person name="Baker S."/>
            <person name="Barry K."/>
            <person name="Bills G."/>
            <person name="Bluhm B."/>
            <person name="Cannon C."/>
            <person name="Castanera R."/>
            <person name="Culley D."/>
            <person name="Daum C."/>
            <person name="Ezra D."/>
            <person name="Gonzalez J."/>
            <person name="Henrissat B."/>
            <person name="Kuo A."/>
            <person name="Liang C."/>
            <person name="Lipzen A."/>
            <person name="Lutzoni F."/>
            <person name="Magnuson J."/>
            <person name="Mondo S."/>
            <person name="Nolan M."/>
            <person name="Ohm R."/>
            <person name="Pangilinan J."/>
            <person name="Park H.-J."/>
            <person name="Ramirez L."/>
            <person name="Alfaro M."/>
            <person name="Sun H."/>
            <person name="Tritt A."/>
            <person name="Yoshinaga Y."/>
            <person name="Zwiers L.-H."/>
            <person name="Turgeon B."/>
            <person name="Goodwin S."/>
            <person name="Spatafora J."/>
            <person name="Crous P."/>
            <person name="Grigoriev I."/>
        </authorList>
    </citation>
    <scope>NUCLEOTIDE SEQUENCE</scope>
    <source>
        <strain evidence="2">CBS 690.94</strain>
    </source>
</reference>
<evidence type="ECO:0000313" key="2">
    <source>
        <dbReference type="EMBL" id="KAF2437708.1"/>
    </source>
</evidence>
<dbReference type="PANTHER" id="PTHR31739:SF25">
    <property type="entry name" value="(E,E)-GERANYLLINALOOL SYNTHASE"/>
    <property type="match status" value="1"/>
</dbReference>
<dbReference type="GO" id="GO:0000287">
    <property type="term" value="F:magnesium ion binding"/>
    <property type="evidence" value="ECO:0007669"/>
    <property type="project" value="TreeGrafter"/>
</dbReference>
<dbReference type="InterPro" id="IPR050148">
    <property type="entry name" value="Terpene_synthase-like"/>
</dbReference>
<keyword evidence="3" id="KW-1185">Reference proteome</keyword>
<comment type="similarity">
    <text evidence="1">Belongs to the terpene synthase family.</text>
</comment>
<dbReference type="PANTHER" id="PTHR31739">
    <property type="entry name" value="ENT-COPALYL DIPHOSPHATE SYNTHASE, CHLOROPLASTIC"/>
    <property type="match status" value="1"/>
</dbReference>
<proteinExistence type="inferred from homology"/>
<evidence type="ECO:0000313" key="3">
    <source>
        <dbReference type="Proteomes" id="UP000799764"/>
    </source>
</evidence>
<dbReference type="Proteomes" id="UP000799764">
    <property type="component" value="Unassembled WGS sequence"/>
</dbReference>
<dbReference type="AlphaFoldDB" id="A0A9P4U636"/>
<name>A0A9P4U636_9PLEO</name>
<dbReference type="GO" id="GO:0010333">
    <property type="term" value="F:terpene synthase activity"/>
    <property type="evidence" value="ECO:0007669"/>
    <property type="project" value="InterPro"/>
</dbReference>
<evidence type="ECO:0000256" key="1">
    <source>
        <dbReference type="ARBA" id="ARBA00006333"/>
    </source>
</evidence>